<dbReference type="AlphaFoldDB" id="D1C9T6"/>
<feature type="transmembrane region" description="Helical" evidence="1">
    <location>
        <begin position="136"/>
        <end position="153"/>
    </location>
</feature>
<evidence type="ECO:0000313" key="2">
    <source>
        <dbReference type="EMBL" id="ACZ40579.1"/>
    </source>
</evidence>
<organism evidence="2 3">
    <name type="scientific">Sphaerobacter thermophilus (strain ATCC 49802 / DSM 20745 / KCCM 41009 / NCIMB 13125 / S 6022)</name>
    <dbReference type="NCBI Taxonomy" id="479434"/>
    <lineage>
        <taxon>Bacteria</taxon>
        <taxon>Pseudomonadati</taxon>
        <taxon>Thermomicrobiota</taxon>
        <taxon>Thermomicrobia</taxon>
        <taxon>Sphaerobacterales</taxon>
        <taxon>Sphaerobacterineae</taxon>
        <taxon>Sphaerobacteraceae</taxon>
        <taxon>Sphaerobacter</taxon>
    </lineage>
</organism>
<accession>D1C9T6</accession>
<protein>
    <submittedName>
        <fullName evidence="2">Uncharacterized protein</fullName>
    </submittedName>
</protein>
<gene>
    <name evidence="2" type="ordered locus">Sthe_3179</name>
</gene>
<evidence type="ECO:0000313" key="3">
    <source>
        <dbReference type="Proteomes" id="UP000002027"/>
    </source>
</evidence>
<name>D1C9T6_SPHTD</name>
<keyword evidence="1" id="KW-0812">Transmembrane</keyword>
<dbReference type="HOGENOM" id="CLU_1609745_0_0_0"/>
<dbReference type="InParanoid" id="D1C9T6"/>
<proteinExistence type="predicted"/>
<keyword evidence="1" id="KW-0472">Membrane</keyword>
<reference evidence="2 3" key="2">
    <citation type="journal article" date="2010" name="Stand. Genomic Sci.">
        <title>Complete genome sequence of Desulfohalobium retbaense type strain (HR(100)).</title>
        <authorList>
            <person name="Spring S."/>
            <person name="Nolan M."/>
            <person name="Lapidus A."/>
            <person name="Glavina Del Rio T."/>
            <person name="Copeland A."/>
            <person name="Tice H."/>
            <person name="Cheng J.F."/>
            <person name="Lucas S."/>
            <person name="Land M."/>
            <person name="Chen F."/>
            <person name="Bruce D."/>
            <person name="Goodwin L."/>
            <person name="Pitluck S."/>
            <person name="Ivanova N."/>
            <person name="Mavromatis K."/>
            <person name="Mikhailova N."/>
            <person name="Pati A."/>
            <person name="Chen A."/>
            <person name="Palaniappan K."/>
            <person name="Hauser L."/>
            <person name="Chang Y.J."/>
            <person name="Jeffries C.D."/>
            <person name="Munk C."/>
            <person name="Kiss H."/>
            <person name="Chain P."/>
            <person name="Han C."/>
            <person name="Brettin T."/>
            <person name="Detter J.C."/>
            <person name="Schuler E."/>
            <person name="Goker M."/>
            <person name="Rohde M."/>
            <person name="Bristow J."/>
            <person name="Eisen J.A."/>
            <person name="Markowitz V."/>
            <person name="Hugenholtz P."/>
            <person name="Kyrpides N.C."/>
            <person name="Klenk H.P."/>
        </authorList>
    </citation>
    <scope>NUCLEOTIDE SEQUENCE [LARGE SCALE GENOMIC DNA]</scope>
    <source>
        <strain evidence="3">ATCC 49802 / DSM 20745 / S 6022</strain>
    </source>
</reference>
<keyword evidence="3" id="KW-1185">Reference proteome</keyword>
<evidence type="ECO:0000256" key="1">
    <source>
        <dbReference type="SAM" id="Phobius"/>
    </source>
</evidence>
<sequence length="165" mass="18319">MTTRLARRCFTGVSPFVTGPFPTSAQEHHPPVRGLVGWVARQEHTPLERALPKLHDVRFGTWLRHYVPKRHRLARGRALANAHEVGWGRVRQSSGRCSIGEELTIIIAGVFSVLVVVATVAIIGRVLPGHWRARRWSLVVIDVMLIIGSLLIASRPVIGAVRLVI</sequence>
<dbReference type="Proteomes" id="UP000002027">
    <property type="component" value="Chromosome 2"/>
</dbReference>
<keyword evidence="1" id="KW-1133">Transmembrane helix</keyword>
<dbReference type="EMBL" id="CP001824">
    <property type="protein sequence ID" value="ACZ40579.1"/>
    <property type="molecule type" value="Genomic_DNA"/>
</dbReference>
<dbReference type="KEGG" id="sti:Sthe_3179"/>
<reference evidence="3" key="1">
    <citation type="submission" date="2009-11" db="EMBL/GenBank/DDBJ databases">
        <title>The complete chromosome 2 of Sphaerobacter thermophilus DSM 20745.</title>
        <authorList>
            <person name="Lucas S."/>
            <person name="Copeland A."/>
            <person name="Lapidus A."/>
            <person name="Glavina del Rio T."/>
            <person name="Dalin E."/>
            <person name="Tice H."/>
            <person name="Bruce D."/>
            <person name="Goodwin L."/>
            <person name="Pitluck S."/>
            <person name="Kyrpides N."/>
            <person name="Mavromatis K."/>
            <person name="Ivanova N."/>
            <person name="Mikhailova N."/>
            <person name="LaButti K.M."/>
            <person name="Clum A."/>
            <person name="Sun H.I."/>
            <person name="Brettin T."/>
            <person name="Detter J.C."/>
            <person name="Han C."/>
            <person name="Larimer F."/>
            <person name="Land M."/>
            <person name="Hauser L."/>
            <person name="Markowitz V."/>
            <person name="Cheng J.F."/>
            <person name="Hugenholtz P."/>
            <person name="Woyke T."/>
            <person name="Wu D."/>
            <person name="Steenblock K."/>
            <person name="Schneider S."/>
            <person name="Pukall R."/>
            <person name="Goeker M."/>
            <person name="Klenk H.P."/>
            <person name="Eisen J.A."/>
        </authorList>
    </citation>
    <scope>NUCLEOTIDE SEQUENCE [LARGE SCALE GENOMIC DNA]</scope>
    <source>
        <strain evidence="3">ATCC 49802 / DSM 20745 / S 6022</strain>
    </source>
</reference>
<feature type="transmembrane region" description="Helical" evidence="1">
    <location>
        <begin position="103"/>
        <end position="124"/>
    </location>
</feature>